<dbReference type="Proteomes" id="UP000242175">
    <property type="component" value="Chromosome small"/>
</dbReference>
<dbReference type="PANTHER" id="PTHR37299:SF1">
    <property type="entry name" value="STAGE 0 SPORULATION PROTEIN A HOMOLOG"/>
    <property type="match status" value="1"/>
</dbReference>
<feature type="transmembrane region" description="Helical" evidence="2">
    <location>
        <begin position="52"/>
        <end position="74"/>
    </location>
</feature>
<keyword evidence="5" id="KW-1185">Reference proteome</keyword>
<evidence type="ECO:0000259" key="3">
    <source>
        <dbReference type="PROSITE" id="PS50930"/>
    </source>
</evidence>
<dbReference type="GO" id="GO:0000156">
    <property type="term" value="F:phosphorelay response regulator activity"/>
    <property type="evidence" value="ECO:0007669"/>
    <property type="project" value="InterPro"/>
</dbReference>
<dbReference type="PROSITE" id="PS50930">
    <property type="entry name" value="HTH_LYTTR"/>
    <property type="match status" value="1"/>
</dbReference>
<dbReference type="Gene3D" id="2.40.50.1020">
    <property type="entry name" value="LytTr DNA-binding domain"/>
    <property type="match status" value="1"/>
</dbReference>
<feature type="transmembrane region" description="Helical" evidence="2">
    <location>
        <begin position="12"/>
        <end position="32"/>
    </location>
</feature>
<feature type="transmembrane region" description="Helical" evidence="2">
    <location>
        <begin position="86"/>
        <end position="106"/>
    </location>
</feature>
<evidence type="ECO:0000313" key="5">
    <source>
        <dbReference type="Proteomes" id="UP000242175"/>
    </source>
</evidence>
<feature type="transmembrane region" description="Helical" evidence="2">
    <location>
        <begin position="118"/>
        <end position="140"/>
    </location>
</feature>
<dbReference type="OrthoDB" id="236568at2"/>
<keyword evidence="1" id="KW-0902">Two-component regulatory system</keyword>
<name>A0A220VG31_9GAMM</name>
<dbReference type="SMART" id="SM00850">
    <property type="entry name" value="LytTR"/>
    <property type="match status" value="1"/>
</dbReference>
<dbReference type="GO" id="GO:0003677">
    <property type="term" value="F:DNA binding"/>
    <property type="evidence" value="ECO:0007669"/>
    <property type="project" value="InterPro"/>
</dbReference>
<keyword evidence="2" id="KW-0472">Membrane</keyword>
<protein>
    <recommendedName>
        <fullName evidence="3">HTH LytTR-type domain-containing protein</fullName>
    </recommendedName>
</protein>
<keyword evidence="2" id="KW-1133">Transmembrane helix</keyword>
<dbReference type="InterPro" id="IPR007492">
    <property type="entry name" value="LytTR_DNA-bd_dom"/>
</dbReference>
<organism evidence="4 5">
    <name type="scientific">Paraphotobacterium marinum</name>
    <dbReference type="NCBI Taxonomy" id="1755811"/>
    <lineage>
        <taxon>Bacteria</taxon>
        <taxon>Pseudomonadati</taxon>
        <taxon>Pseudomonadota</taxon>
        <taxon>Gammaproteobacteria</taxon>
        <taxon>Vibrionales</taxon>
        <taxon>Vibrionaceae</taxon>
        <taxon>Paraphotobacterium</taxon>
    </lineage>
</organism>
<dbReference type="RefSeq" id="WP_089074233.1">
    <property type="nucleotide sequence ID" value="NZ_CBCSAM010000002.1"/>
</dbReference>
<evidence type="ECO:0000256" key="1">
    <source>
        <dbReference type="ARBA" id="ARBA00023012"/>
    </source>
</evidence>
<keyword evidence="2" id="KW-0812">Transmembrane</keyword>
<dbReference type="PANTHER" id="PTHR37299">
    <property type="entry name" value="TRANSCRIPTIONAL REGULATOR-RELATED"/>
    <property type="match status" value="1"/>
</dbReference>
<dbReference type="EMBL" id="CP022356">
    <property type="protein sequence ID" value="ASK79325.1"/>
    <property type="molecule type" value="Genomic_DNA"/>
</dbReference>
<sequence>MFTLLKKIHQSNPFINFFVFIIILSQSLGLLATFFKSYQLHFRNEINLTGEIFATFSNMLSYIIALYFIDIVFLQPKKSFLKWQTWIQFIICLFICYIIRFLLLMIRNLLLYGNLKGLHFLYEVFVNLNLITIIIAYIYATRFWAEVYILLTKNVHLMQSNPNNKKETNNQGIQVSEESKFFDEKKIQPNKNYFEVVKNNQTYFVKHDDIFFIKAASNYMELTGVNGLFPVRSSLKGIKSILSDHFCQIHRSVIVNIYSIKSFKYDTDQRKHFLIMEDGSKLIISKTYFNDFKVLWKKKELDTF</sequence>
<reference evidence="4 5" key="1">
    <citation type="journal article" date="2016" name="Int. J. Syst. Evol. Microbiol.">
        <title>Paraphotobacterium marinum gen. nov., sp. nov., a member of the family Vibrionaceae, isolated from surface seawater.</title>
        <authorList>
            <person name="Huang Z."/>
            <person name="Dong C."/>
            <person name="Shao Z."/>
        </authorList>
    </citation>
    <scope>NUCLEOTIDE SEQUENCE [LARGE SCALE GENOMIC DNA]</scope>
    <source>
        <strain evidence="4 5">NSCS20N07D</strain>
    </source>
</reference>
<dbReference type="KEGG" id="pmai:CF386_09675"/>
<evidence type="ECO:0000256" key="2">
    <source>
        <dbReference type="SAM" id="Phobius"/>
    </source>
</evidence>
<feature type="domain" description="HTH LytTR-type" evidence="3">
    <location>
        <begin position="194"/>
        <end position="298"/>
    </location>
</feature>
<accession>A0A220VG31</accession>
<dbReference type="Pfam" id="PF04397">
    <property type="entry name" value="LytTR"/>
    <property type="match status" value="1"/>
</dbReference>
<proteinExistence type="predicted"/>
<evidence type="ECO:0000313" key="4">
    <source>
        <dbReference type="EMBL" id="ASK79325.1"/>
    </source>
</evidence>
<gene>
    <name evidence="4" type="ORF">CF386_09675</name>
</gene>
<dbReference type="InterPro" id="IPR046947">
    <property type="entry name" value="LytR-like"/>
</dbReference>
<dbReference type="AlphaFoldDB" id="A0A220VG31"/>